<dbReference type="GO" id="GO:0016020">
    <property type="term" value="C:membrane"/>
    <property type="evidence" value="ECO:0007669"/>
    <property type="project" value="TreeGrafter"/>
</dbReference>
<dbReference type="RefSeq" id="WP_179612532.1">
    <property type="nucleotide sequence ID" value="NZ_JACBZV010000007.1"/>
</dbReference>
<name>A0A7Z0E1V5_RHILE</name>
<evidence type="ECO:0000259" key="1">
    <source>
        <dbReference type="Pfam" id="PF00561"/>
    </source>
</evidence>
<reference evidence="3 5" key="1">
    <citation type="submission" date="2020-07" db="EMBL/GenBank/DDBJ databases">
        <title>Genomic Encyclopedia of Type Strains, Phase IV (KMG-V): Genome sequencing to study the core and pangenomes of soil and plant-associated prokaryotes.</title>
        <authorList>
            <person name="Whitman W."/>
        </authorList>
    </citation>
    <scope>NUCLEOTIDE SEQUENCE [LARGE SCALE GENOMIC DNA]</scope>
    <source>
        <strain evidence="2 4">SEMIA 4011</strain>
        <strain evidence="3 5">SEMIA 4052</strain>
    </source>
</reference>
<dbReference type="SUPFAM" id="SSF53474">
    <property type="entry name" value="alpha/beta-Hydrolases"/>
    <property type="match status" value="1"/>
</dbReference>
<dbReference type="GO" id="GO:0003824">
    <property type="term" value="F:catalytic activity"/>
    <property type="evidence" value="ECO:0007669"/>
    <property type="project" value="InterPro"/>
</dbReference>
<sequence length="293" mass="33442">MPQLRTEDLEITFMETGTQHGKAVLLLHGWPDDASTWEAVIERLKDRKFRFVIPYLRGFGPSRFRNDHAPRTANGGILAMDAIALMNGLGIERFSVVGHDWGSHVAECLAIGWPDRVERIALLSSTPRMGGLRTPPFKQAQLYWYQWFMATKRGAEAIDKDRAGYARLQWENWAPEGWFDEATFGKVSKSFDNPDWLDVTLHSYRVRWEEVEPDPRSVWLEKQVKATKSLSLPAIFVHGMEDGVTPVATSEDLYKKFTGPFERILLQNVGHFPQREDPEAVARELSVFLQAGL</sequence>
<dbReference type="AlphaFoldDB" id="A0A7Z0E1V5"/>
<dbReference type="InterPro" id="IPR000073">
    <property type="entry name" value="AB_hydrolase_1"/>
</dbReference>
<dbReference type="Proteomes" id="UP000535276">
    <property type="component" value="Unassembled WGS sequence"/>
</dbReference>
<evidence type="ECO:0000313" key="4">
    <source>
        <dbReference type="Proteomes" id="UP000517187"/>
    </source>
</evidence>
<feature type="domain" description="AB hydrolase-1" evidence="1">
    <location>
        <begin position="23"/>
        <end position="277"/>
    </location>
</feature>
<evidence type="ECO:0000313" key="3">
    <source>
        <dbReference type="EMBL" id="NYJ13306.1"/>
    </source>
</evidence>
<dbReference type="PRINTS" id="PR00111">
    <property type="entry name" value="ABHYDROLASE"/>
</dbReference>
<dbReference type="PANTHER" id="PTHR43798">
    <property type="entry name" value="MONOACYLGLYCEROL LIPASE"/>
    <property type="match status" value="1"/>
</dbReference>
<evidence type="ECO:0000313" key="5">
    <source>
        <dbReference type="Proteomes" id="UP000535276"/>
    </source>
</evidence>
<dbReference type="PANTHER" id="PTHR43798:SF33">
    <property type="entry name" value="HYDROLASE, PUTATIVE (AFU_ORTHOLOGUE AFUA_2G14860)-RELATED"/>
    <property type="match status" value="1"/>
</dbReference>
<gene>
    <name evidence="2" type="ORF">GGE66_000802</name>
    <name evidence="3" type="ORF">GGI64_004387</name>
</gene>
<organism evidence="3 5">
    <name type="scientific">Rhizobium leguminosarum</name>
    <dbReference type="NCBI Taxonomy" id="384"/>
    <lineage>
        <taxon>Bacteria</taxon>
        <taxon>Pseudomonadati</taxon>
        <taxon>Pseudomonadota</taxon>
        <taxon>Alphaproteobacteria</taxon>
        <taxon>Hyphomicrobiales</taxon>
        <taxon>Rhizobiaceae</taxon>
        <taxon>Rhizobium/Agrobacterium group</taxon>
        <taxon>Rhizobium</taxon>
    </lineage>
</organism>
<proteinExistence type="predicted"/>
<dbReference type="InterPro" id="IPR050266">
    <property type="entry name" value="AB_hydrolase_sf"/>
</dbReference>
<dbReference type="PRINTS" id="PR00412">
    <property type="entry name" value="EPOXHYDRLASE"/>
</dbReference>
<dbReference type="Proteomes" id="UP000517187">
    <property type="component" value="Unassembled WGS sequence"/>
</dbReference>
<dbReference type="InterPro" id="IPR029058">
    <property type="entry name" value="AB_hydrolase_fold"/>
</dbReference>
<dbReference type="Gene3D" id="3.40.50.1820">
    <property type="entry name" value="alpha/beta hydrolase"/>
    <property type="match status" value="1"/>
</dbReference>
<comment type="caution">
    <text evidence="3">The sequence shown here is derived from an EMBL/GenBank/DDBJ whole genome shotgun (WGS) entry which is preliminary data.</text>
</comment>
<evidence type="ECO:0000313" key="2">
    <source>
        <dbReference type="EMBL" id="MBB6219858.1"/>
    </source>
</evidence>
<dbReference type="EMBL" id="JACIIJ010000001">
    <property type="protein sequence ID" value="MBB6219858.1"/>
    <property type="molecule type" value="Genomic_DNA"/>
</dbReference>
<dbReference type="Pfam" id="PF00561">
    <property type="entry name" value="Abhydrolase_1"/>
    <property type="match status" value="1"/>
</dbReference>
<accession>A0A7Z0E1V5</accession>
<protein>
    <submittedName>
        <fullName evidence="3">Pimeloyl-ACP methyl ester carboxylesterase</fullName>
    </submittedName>
</protein>
<dbReference type="EMBL" id="JACBZV010000007">
    <property type="protein sequence ID" value="NYJ13306.1"/>
    <property type="molecule type" value="Genomic_DNA"/>
</dbReference>
<dbReference type="InterPro" id="IPR000639">
    <property type="entry name" value="Epox_hydrolase-like"/>
</dbReference>